<keyword evidence="2" id="KW-1185">Reference proteome</keyword>
<accession>A0A2S7IFD6</accession>
<evidence type="ECO:0000313" key="1">
    <source>
        <dbReference type="EMBL" id="PQA53740.1"/>
    </source>
</evidence>
<dbReference type="Proteomes" id="UP000239590">
    <property type="component" value="Unassembled WGS sequence"/>
</dbReference>
<reference evidence="2" key="1">
    <citation type="submission" date="2018-02" db="EMBL/GenBank/DDBJ databases">
        <title>Genome sequencing of Solimonas sp. HR-BB.</title>
        <authorList>
            <person name="Lee Y."/>
            <person name="Jeon C.O."/>
        </authorList>
    </citation>
    <scope>NUCLEOTIDE SEQUENCE [LARGE SCALE GENOMIC DNA]</scope>
    <source>
        <strain evidence="2">HR-U</strain>
    </source>
</reference>
<sequence>MIQTFTQNDILRYAYEETSTEENQQIEELLMHDHELLLFYLDIMDLKAGLNKVELQPSTRVTDTILEYSRASRQKNQSRQESY</sequence>
<proteinExistence type="predicted"/>
<evidence type="ECO:0000313" key="2">
    <source>
        <dbReference type="Proteomes" id="UP000239590"/>
    </source>
</evidence>
<dbReference type="RefSeq" id="WP_104715906.1">
    <property type="nucleotide sequence ID" value="NZ_PTRA01000008.1"/>
</dbReference>
<dbReference type="AlphaFoldDB" id="A0A2S7IFD6"/>
<comment type="caution">
    <text evidence="1">The sequence shown here is derived from an EMBL/GenBank/DDBJ whole genome shotgun (WGS) entry which is preliminary data.</text>
</comment>
<gene>
    <name evidence="1" type="ORF">C5O19_23995</name>
</gene>
<dbReference type="EMBL" id="PTRA01000008">
    <property type="protein sequence ID" value="PQA53740.1"/>
    <property type="molecule type" value="Genomic_DNA"/>
</dbReference>
<name>A0A2S7IFD6_9BACT</name>
<dbReference type="OrthoDB" id="982713at2"/>
<organism evidence="1 2">
    <name type="scientific">Siphonobacter curvatus</name>
    <dbReference type="NCBI Taxonomy" id="2094562"/>
    <lineage>
        <taxon>Bacteria</taxon>
        <taxon>Pseudomonadati</taxon>
        <taxon>Bacteroidota</taxon>
        <taxon>Cytophagia</taxon>
        <taxon>Cytophagales</taxon>
        <taxon>Cytophagaceae</taxon>
        <taxon>Siphonobacter</taxon>
    </lineage>
</organism>
<protein>
    <submittedName>
        <fullName evidence="1">Uncharacterized protein</fullName>
    </submittedName>
</protein>